<evidence type="ECO:0000313" key="2">
    <source>
        <dbReference type="Proteomes" id="UP000299102"/>
    </source>
</evidence>
<dbReference type="EMBL" id="BGZK01002162">
    <property type="protein sequence ID" value="GBP91349.1"/>
    <property type="molecule type" value="Genomic_DNA"/>
</dbReference>
<evidence type="ECO:0000313" key="1">
    <source>
        <dbReference type="EMBL" id="GBP91349.1"/>
    </source>
</evidence>
<keyword evidence="2" id="KW-1185">Reference proteome</keyword>
<dbReference type="AlphaFoldDB" id="A0A4C1ZWC4"/>
<comment type="caution">
    <text evidence="1">The sequence shown here is derived from an EMBL/GenBank/DDBJ whole genome shotgun (WGS) entry which is preliminary data.</text>
</comment>
<dbReference type="OrthoDB" id="411871at2759"/>
<organism evidence="1 2">
    <name type="scientific">Eumeta variegata</name>
    <name type="common">Bagworm moth</name>
    <name type="synonym">Eumeta japonica</name>
    <dbReference type="NCBI Taxonomy" id="151549"/>
    <lineage>
        <taxon>Eukaryota</taxon>
        <taxon>Metazoa</taxon>
        <taxon>Ecdysozoa</taxon>
        <taxon>Arthropoda</taxon>
        <taxon>Hexapoda</taxon>
        <taxon>Insecta</taxon>
        <taxon>Pterygota</taxon>
        <taxon>Neoptera</taxon>
        <taxon>Endopterygota</taxon>
        <taxon>Lepidoptera</taxon>
        <taxon>Glossata</taxon>
        <taxon>Ditrysia</taxon>
        <taxon>Tineoidea</taxon>
        <taxon>Psychidae</taxon>
        <taxon>Oiketicinae</taxon>
        <taxon>Eumeta</taxon>
    </lineage>
</organism>
<name>A0A4C1ZWC4_EUMVA</name>
<accession>A0A4C1ZWC4</accession>
<dbReference type="Proteomes" id="UP000299102">
    <property type="component" value="Unassembled WGS sequence"/>
</dbReference>
<reference evidence="1 2" key="1">
    <citation type="journal article" date="2019" name="Commun. Biol.">
        <title>The bagworm genome reveals a unique fibroin gene that provides high tensile strength.</title>
        <authorList>
            <person name="Kono N."/>
            <person name="Nakamura H."/>
            <person name="Ohtoshi R."/>
            <person name="Tomita M."/>
            <person name="Numata K."/>
            <person name="Arakawa K."/>
        </authorList>
    </citation>
    <scope>NUCLEOTIDE SEQUENCE [LARGE SCALE GENOMIC DNA]</scope>
</reference>
<sequence length="89" mass="9810">MGRRSGPRPPTGTRVNNIAKVRWSEFGTVIDVALTKRAVTVEMVKSVSSCDRFDEIVGTYTECIRQACEAAIPSRNSECRLKLPGRVPS</sequence>
<proteinExistence type="predicted"/>
<protein>
    <submittedName>
        <fullName evidence="1">Uncharacterized protein</fullName>
    </submittedName>
</protein>
<gene>
    <name evidence="1" type="ORF">EVAR_59550_1</name>
</gene>